<keyword evidence="4" id="KW-0433">Leucine-rich repeat</keyword>
<comment type="similarity">
    <text evidence="2">Belongs to the RLP family.</text>
</comment>
<evidence type="ECO:0000256" key="5">
    <source>
        <dbReference type="ARBA" id="ARBA00022692"/>
    </source>
</evidence>
<feature type="region of interest" description="Disordered" evidence="12">
    <location>
        <begin position="557"/>
        <end position="580"/>
    </location>
</feature>
<dbReference type="PRINTS" id="PR00019">
    <property type="entry name" value="LEURICHRPT"/>
</dbReference>
<reference evidence="14 15" key="1">
    <citation type="journal article" date="2010" name="Nature">
        <title>Genome sequence of the palaeopolyploid soybean.</title>
        <authorList>
            <person name="Schmutz J."/>
            <person name="Cannon S.B."/>
            <person name="Schlueter J."/>
            <person name="Ma J."/>
            <person name="Mitros T."/>
            <person name="Nelson W."/>
            <person name="Hyten D.L."/>
            <person name="Song Q."/>
            <person name="Thelen J.J."/>
            <person name="Cheng J."/>
            <person name="Xu D."/>
            <person name="Hellsten U."/>
            <person name="May G.D."/>
            <person name="Yu Y."/>
            <person name="Sakurai T."/>
            <person name="Umezawa T."/>
            <person name="Bhattacharyya M.K."/>
            <person name="Sandhu D."/>
            <person name="Valliyodan B."/>
            <person name="Lindquist E."/>
            <person name="Peto M."/>
            <person name="Grant D."/>
            <person name="Shu S."/>
            <person name="Goodstein D."/>
            <person name="Barry K."/>
            <person name="Futrell-Griggs M."/>
            <person name="Abernathy B."/>
            <person name="Du J."/>
            <person name="Tian Z."/>
            <person name="Zhu L."/>
            <person name="Gill N."/>
            <person name="Joshi T."/>
            <person name="Libault M."/>
            <person name="Sethuraman A."/>
            <person name="Zhang X.-C."/>
            <person name="Shinozaki K."/>
            <person name="Nguyen H.T."/>
            <person name="Wing R.A."/>
            <person name="Cregan P."/>
            <person name="Specht J."/>
            <person name="Grimwood J."/>
            <person name="Rokhsar D."/>
            <person name="Stacey G."/>
            <person name="Shoemaker R.C."/>
            <person name="Jackson S.A."/>
        </authorList>
    </citation>
    <scope>NUCLEOTIDE SEQUENCE</scope>
    <source>
        <strain evidence="15">cv. Williams 82</strain>
        <tissue evidence="14">Callus</tissue>
    </source>
</reference>
<dbReference type="PaxDb" id="3847-GLYMA14G04660.2"/>
<gene>
    <name evidence="15" type="primary">LOC100783019</name>
    <name evidence="14" type="ORF">GLYMA_14G042400</name>
</gene>
<evidence type="ECO:0000256" key="6">
    <source>
        <dbReference type="ARBA" id="ARBA00022729"/>
    </source>
</evidence>
<evidence type="ECO:0000256" key="1">
    <source>
        <dbReference type="ARBA" id="ARBA00004251"/>
    </source>
</evidence>
<evidence type="ECO:0000313" key="15">
    <source>
        <dbReference type="EnsemblPlants" id="KRH14694"/>
    </source>
</evidence>
<dbReference type="InterPro" id="IPR055414">
    <property type="entry name" value="LRR_R13L4/SHOC2-like"/>
</dbReference>
<protein>
    <recommendedName>
        <fullName evidence="13">Disease resistance R13L4/SHOC-2-like LRR domain-containing protein</fullName>
    </recommendedName>
</protein>
<accession>A0A0R0G957</accession>
<keyword evidence="10" id="KW-0675">Receptor</keyword>
<name>A0A0R0G957_SOYBN</name>
<evidence type="ECO:0000259" key="13">
    <source>
        <dbReference type="Pfam" id="PF23598"/>
    </source>
</evidence>
<evidence type="ECO:0000256" key="2">
    <source>
        <dbReference type="ARBA" id="ARBA00009592"/>
    </source>
</evidence>
<dbReference type="SUPFAM" id="SSF52047">
    <property type="entry name" value="RNI-like"/>
    <property type="match status" value="1"/>
</dbReference>
<evidence type="ECO:0000256" key="3">
    <source>
        <dbReference type="ARBA" id="ARBA00022475"/>
    </source>
</evidence>
<dbReference type="STRING" id="3847.A0A0R0G957"/>
<proteinExistence type="inferred from homology"/>
<dbReference type="AlphaFoldDB" id="A0A0R0G957"/>
<dbReference type="Proteomes" id="UP000008827">
    <property type="component" value="Chromosome 14"/>
</dbReference>
<dbReference type="SMR" id="A0A0R0G957"/>
<keyword evidence="16" id="KW-1185">Reference proteome</keyword>
<evidence type="ECO:0000256" key="11">
    <source>
        <dbReference type="ARBA" id="ARBA00023180"/>
    </source>
</evidence>
<evidence type="ECO:0000256" key="9">
    <source>
        <dbReference type="ARBA" id="ARBA00023136"/>
    </source>
</evidence>
<evidence type="ECO:0000256" key="10">
    <source>
        <dbReference type="ARBA" id="ARBA00023170"/>
    </source>
</evidence>
<dbReference type="Gene3D" id="3.80.10.10">
    <property type="entry name" value="Ribonuclease Inhibitor"/>
    <property type="match status" value="3"/>
</dbReference>
<dbReference type="OMA" id="CNTISGH"/>
<keyword evidence="6" id="KW-0732">Signal</keyword>
<feature type="domain" description="Disease resistance R13L4/SHOC-2-like LRR" evidence="13">
    <location>
        <begin position="168"/>
        <end position="408"/>
    </location>
</feature>
<organism evidence="14">
    <name type="scientific">Glycine max</name>
    <name type="common">Soybean</name>
    <name type="synonym">Glycine hispida</name>
    <dbReference type="NCBI Taxonomy" id="3847"/>
    <lineage>
        <taxon>Eukaryota</taxon>
        <taxon>Viridiplantae</taxon>
        <taxon>Streptophyta</taxon>
        <taxon>Embryophyta</taxon>
        <taxon>Tracheophyta</taxon>
        <taxon>Spermatophyta</taxon>
        <taxon>Magnoliopsida</taxon>
        <taxon>eudicotyledons</taxon>
        <taxon>Gunneridae</taxon>
        <taxon>Pentapetalae</taxon>
        <taxon>rosids</taxon>
        <taxon>fabids</taxon>
        <taxon>Fabales</taxon>
        <taxon>Fabaceae</taxon>
        <taxon>Papilionoideae</taxon>
        <taxon>50 kb inversion clade</taxon>
        <taxon>NPAAA clade</taxon>
        <taxon>indigoferoid/millettioid clade</taxon>
        <taxon>Phaseoleae</taxon>
        <taxon>Glycine</taxon>
        <taxon>Glycine subgen. Soja</taxon>
    </lineage>
</organism>
<keyword evidence="11" id="KW-0325">Glycoprotein</keyword>
<reference evidence="14" key="3">
    <citation type="submission" date="2018-07" db="EMBL/GenBank/DDBJ databases">
        <title>WGS assembly of Glycine max.</title>
        <authorList>
            <person name="Schmutz J."/>
            <person name="Cannon S."/>
            <person name="Schlueter J."/>
            <person name="Ma J."/>
            <person name="Mitros T."/>
            <person name="Nelson W."/>
            <person name="Hyten D."/>
            <person name="Song Q."/>
            <person name="Thelen J."/>
            <person name="Cheng J."/>
            <person name="Xu D."/>
            <person name="Hellsten U."/>
            <person name="May G."/>
            <person name="Yu Y."/>
            <person name="Sakurai T."/>
            <person name="Umezawa T."/>
            <person name="Bhattacharyya M."/>
            <person name="Sandhu D."/>
            <person name="Valliyodan B."/>
            <person name="Lindquist E."/>
            <person name="Peto M."/>
            <person name="Grant D."/>
            <person name="Shu S."/>
            <person name="Goodstein D."/>
            <person name="Barry K."/>
            <person name="Futrell-Griggs M."/>
            <person name="Abernathy B."/>
            <person name="Du J."/>
            <person name="Tian Z."/>
            <person name="Zhu L."/>
            <person name="Gill N."/>
            <person name="Joshi T."/>
            <person name="Libault M."/>
            <person name="Sethuraman A."/>
            <person name="Zhang X."/>
            <person name="Shinozaki K."/>
            <person name="Nguyen H."/>
            <person name="Wing R."/>
            <person name="Cregan P."/>
            <person name="Specht J."/>
            <person name="Grimwood J."/>
            <person name="Rokhsar D."/>
            <person name="Stacey G."/>
            <person name="Shoemaker R."/>
            <person name="Jackson S."/>
        </authorList>
    </citation>
    <scope>NUCLEOTIDE SEQUENCE</scope>
    <source>
        <tissue evidence="14">Callus</tissue>
    </source>
</reference>
<comment type="subcellular location">
    <subcellularLocation>
        <location evidence="1">Cell membrane</location>
        <topology evidence="1">Single-pass type I membrane protein</topology>
    </subcellularLocation>
</comment>
<dbReference type="EnsemblPlants" id="KRH14694">
    <property type="protein sequence ID" value="KRH14694"/>
    <property type="gene ID" value="GLYMA_14G042400"/>
</dbReference>
<dbReference type="FunFam" id="3.80.10.10:FF:000383">
    <property type="entry name" value="Leucine-rich repeat receptor protein kinase EMS1"/>
    <property type="match status" value="1"/>
</dbReference>
<dbReference type="PANTHER" id="PTHR48061:SF46">
    <property type="entry name" value="LEUCINE-RICH REPEAT-CONTAINING N-TERMINAL PLANT-TYPE DOMAIN-CONTAINING PROTEIN"/>
    <property type="match status" value="1"/>
</dbReference>
<dbReference type="SMART" id="SM00369">
    <property type="entry name" value="LRR_TYP"/>
    <property type="match status" value="6"/>
</dbReference>
<dbReference type="EMBL" id="CM000847">
    <property type="protein sequence ID" value="KRH14694.1"/>
    <property type="molecule type" value="Genomic_DNA"/>
</dbReference>
<sequence length="580" mass="64569">MSVQYNCVLKRKTWENGTDYCKWHGVACNTISGHVIGLDVTFPPQSFGDIPSIISHLSKLRSLHLFGDQSMMRVDPCTWNKLIQNATNLKELHLIGVDMSFIGDNSLSLLTNLSSSLIDLILIDTKLQANLSSDILSLPNLKQILLHDNEKLRGELPKSNWSAPLVVLGLDNTAFSGNIPDSIGHLKSLYMLALRNCSFDEVVPSSLFNLTQLLLLDLSHNNLTGLISEFSSYSLEFLFLDHNNLSGRLDFYQFSKFKNLNLLDLSFNKLQGDLSIVPNGIEYFLVSNNELTGNIPSTMCNASSLIILDLAHNNLTGPIPPNFCKGNALKTLKLNGNQLDGLLPRSLAHCTNLKVLDLTGNNIEDTFPHWLESLQELQVLSLRSNKFHGVITCFGAKHPFPRQKIFDVSNNNFSGPLPASYIKNFQGMVSVNDNHTGFKYKGNQNLYCDSVELVMKGCSRELVNIFFAFTTIDLSNNMFEGGIPIVIGELHSLIGLNLSHNAITGTIPGSFGNLKNLEWLDLSWNRLKGEIPVALINLNFLAVLNLSCWEQRSRGKKREVKGGGKKMIADKRGRNTPYFE</sequence>
<dbReference type="PANTHER" id="PTHR48061">
    <property type="entry name" value="LEUCINE-RICH REPEAT RECEPTOR PROTEIN KINASE EMS1-LIKE-RELATED"/>
    <property type="match status" value="1"/>
</dbReference>
<evidence type="ECO:0000256" key="4">
    <source>
        <dbReference type="ARBA" id="ARBA00022614"/>
    </source>
</evidence>
<keyword evidence="7" id="KW-0677">Repeat</keyword>
<dbReference type="Gramene" id="KRH14694">
    <property type="protein sequence ID" value="KRH14694"/>
    <property type="gene ID" value="GLYMA_14G042400"/>
</dbReference>
<evidence type="ECO:0000313" key="14">
    <source>
        <dbReference type="EMBL" id="KRH14694.1"/>
    </source>
</evidence>
<evidence type="ECO:0000256" key="7">
    <source>
        <dbReference type="ARBA" id="ARBA00022737"/>
    </source>
</evidence>
<reference evidence="15" key="2">
    <citation type="submission" date="2018-02" db="UniProtKB">
        <authorList>
            <consortium name="EnsemblPlants"/>
        </authorList>
    </citation>
    <scope>IDENTIFICATION</scope>
    <source>
        <strain evidence="15">Williams 82</strain>
    </source>
</reference>
<evidence type="ECO:0000256" key="12">
    <source>
        <dbReference type="SAM" id="MobiDB-lite"/>
    </source>
</evidence>
<dbReference type="InterPro" id="IPR046956">
    <property type="entry name" value="RLP23-like"/>
</dbReference>
<keyword evidence="5" id="KW-0812">Transmembrane</keyword>
<keyword evidence="3" id="KW-1003">Cell membrane</keyword>
<dbReference type="InterPro" id="IPR003591">
    <property type="entry name" value="Leu-rich_rpt_typical-subtyp"/>
</dbReference>
<evidence type="ECO:0000256" key="8">
    <source>
        <dbReference type="ARBA" id="ARBA00022989"/>
    </source>
</evidence>
<dbReference type="InterPro" id="IPR001611">
    <property type="entry name" value="Leu-rich_rpt"/>
</dbReference>
<dbReference type="InterPro" id="IPR032675">
    <property type="entry name" value="LRR_dom_sf"/>
</dbReference>
<dbReference type="Pfam" id="PF23598">
    <property type="entry name" value="LRR_14"/>
    <property type="match status" value="1"/>
</dbReference>
<dbReference type="GO" id="GO:0005886">
    <property type="term" value="C:plasma membrane"/>
    <property type="evidence" value="ECO:0007669"/>
    <property type="project" value="UniProtKB-SubCell"/>
</dbReference>
<dbReference type="SUPFAM" id="SSF52058">
    <property type="entry name" value="L domain-like"/>
    <property type="match status" value="1"/>
</dbReference>
<keyword evidence="9" id="KW-0472">Membrane</keyword>
<dbReference type="Pfam" id="PF13855">
    <property type="entry name" value="LRR_8"/>
    <property type="match status" value="1"/>
</dbReference>
<keyword evidence="8" id="KW-1133">Transmembrane helix</keyword>
<evidence type="ECO:0000313" key="16">
    <source>
        <dbReference type="Proteomes" id="UP000008827"/>
    </source>
</evidence>